<dbReference type="InterPro" id="IPR012340">
    <property type="entry name" value="NA-bd_OB-fold"/>
</dbReference>
<feature type="domain" description="NfeD-like C-terminal" evidence="6">
    <location>
        <begin position="490"/>
        <end position="541"/>
    </location>
</feature>
<dbReference type="Pfam" id="PF25145">
    <property type="entry name" value="NfeD1b_N"/>
    <property type="match status" value="1"/>
</dbReference>
<evidence type="ECO:0000256" key="2">
    <source>
        <dbReference type="ARBA" id="ARBA00022692"/>
    </source>
</evidence>
<evidence type="ECO:0000256" key="4">
    <source>
        <dbReference type="ARBA" id="ARBA00023136"/>
    </source>
</evidence>
<dbReference type="InterPro" id="IPR002810">
    <property type="entry name" value="NfeD-like_C"/>
</dbReference>
<feature type="transmembrane region" description="Helical" evidence="5">
    <location>
        <begin position="386"/>
        <end position="408"/>
    </location>
</feature>
<dbReference type="InterPro" id="IPR056739">
    <property type="entry name" value="NfeD_membrane"/>
</dbReference>
<keyword evidence="3 5" id="KW-1133">Transmembrane helix</keyword>
<dbReference type="InterPro" id="IPR029045">
    <property type="entry name" value="ClpP/crotonase-like_dom_sf"/>
</dbReference>
<feature type="domain" description="NfeD1b N-terminal" evidence="8">
    <location>
        <begin position="88"/>
        <end position="240"/>
    </location>
</feature>
<keyword evidence="10" id="KW-1185">Reference proteome</keyword>
<evidence type="ECO:0000256" key="5">
    <source>
        <dbReference type="SAM" id="Phobius"/>
    </source>
</evidence>
<dbReference type="InterPro" id="IPR052165">
    <property type="entry name" value="Membrane_assoc_protease"/>
</dbReference>
<evidence type="ECO:0000256" key="3">
    <source>
        <dbReference type="ARBA" id="ARBA00022989"/>
    </source>
</evidence>
<feature type="transmembrane region" description="Helical" evidence="5">
    <location>
        <begin position="359"/>
        <end position="380"/>
    </location>
</feature>
<dbReference type="Gene3D" id="2.40.50.140">
    <property type="entry name" value="Nucleic acid-binding proteins"/>
    <property type="match status" value="1"/>
</dbReference>
<proteinExistence type="predicted"/>
<feature type="transmembrane region" description="Helical" evidence="5">
    <location>
        <begin position="20"/>
        <end position="41"/>
    </location>
</feature>
<sequence>MGDVSHSLSEASNAMHARPVAPLQCSLLCVALLCVVGGVPFSASGQELEQQPPEQAAAIAKQVDDEVLARQFGLAVCIEVEGPIFGRFHWFLNQRLDWAKKQGADLVIIKLTSPGGDLEQSLQLARRLRDIDWATTMVYIPEEAISGGAIISLGAERIYMQEGALIGDAGPIQMGLDLQFRHAPEKIVSYLTSALAELANGQQRPAALAEAMADKSLTVYAAVERQTGQIVYLKESQTQEDAVEELYDIRGPVPETGQNRFLTLGADRALELRLCEGVFASERDFLQQLNIASLATTKMTWIDRTVFLLNRPWLTALLLIAGLIGLYFELIAPGISVAGLTALCCFGLFFWSHALGGTAGWLEVLLFALGIICLICELFVLPGFGVFGLCGFAFTGIALVMASQDFVIPNSAMQWNQLQTNLLIVLGAMLGVICLFVVQVLVLDSIPGLNRFRLATPEHQDTPTLSDGGSENNFTALTQSDRATQALLQVGMEGKAESDLRPAGKASFGSHLVDVLTEGDYVDADTLVAILRIEGNRVIVRAVHHA</sequence>
<dbReference type="KEGG" id="ahel:Q31a_02740"/>
<comment type="subcellular location">
    <subcellularLocation>
        <location evidence="1">Membrane</location>
        <topology evidence="1">Multi-pass membrane protein</topology>
    </subcellularLocation>
</comment>
<dbReference type="PANTHER" id="PTHR33507:SF3">
    <property type="entry name" value="INNER MEMBRANE PROTEIN YBBJ"/>
    <property type="match status" value="1"/>
</dbReference>
<evidence type="ECO:0000259" key="7">
    <source>
        <dbReference type="Pfam" id="PF24961"/>
    </source>
</evidence>
<feature type="domain" description="NfeD integral membrane" evidence="7">
    <location>
        <begin position="313"/>
        <end position="438"/>
    </location>
</feature>
<dbReference type="InterPro" id="IPR056738">
    <property type="entry name" value="NfeD1b_N"/>
</dbReference>
<dbReference type="OrthoDB" id="284354at2"/>
<dbReference type="AlphaFoldDB" id="A0A518G068"/>
<evidence type="ECO:0000259" key="6">
    <source>
        <dbReference type="Pfam" id="PF01957"/>
    </source>
</evidence>
<dbReference type="Pfam" id="PF01957">
    <property type="entry name" value="NfeD"/>
    <property type="match status" value="1"/>
</dbReference>
<keyword evidence="4 5" id="KW-0472">Membrane</keyword>
<accession>A0A518G068</accession>
<dbReference type="SUPFAM" id="SSF52096">
    <property type="entry name" value="ClpP/crotonase"/>
    <property type="match status" value="1"/>
</dbReference>
<feature type="transmembrane region" description="Helical" evidence="5">
    <location>
        <begin position="308"/>
        <end position="328"/>
    </location>
</feature>
<dbReference type="CDD" id="cd07021">
    <property type="entry name" value="Clp_protease_NfeD_like"/>
    <property type="match status" value="1"/>
</dbReference>
<dbReference type="Pfam" id="PF24961">
    <property type="entry name" value="NfeD_membrane"/>
    <property type="match status" value="1"/>
</dbReference>
<protein>
    <submittedName>
        <fullName evidence="9">Serine dehydrogenase proteinase</fullName>
    </submittedName>
</protein>
<keyword evidence="2 5" id="KW-0812">Transmembrane</keyword>
<dbReference type="GO" id="GO:0005886">
    <property type="term" value="C:plasma membrane"/>
    <property type="evidence" value="ECO:0007669"/>
    <property type="project" value="TreeGrafter"/>
</dbReference>
<organism evidence="9 10">
    <name type="scientific">Aureliella helgolandensis</name>
    <dbReference type="NCBI Taxonomy" id="2527968"/>
    <lineage>
        <taxon>Bacteria</taxon>
        <taxon>Pseudomonadati</taxon>
        <taxon>Planctomycetota</taxon>
        <taxon>Planctomycetia</taxon>
        <taxon>Pirellulales</taxon>
        <taxon>Pirellulaceae</taxon>
        <taxon>Aureliella</taxon>
    </lineage>
</organism>
<name>A0A518G068_9BACT</name>
<dbReference type="EMBL" id="CP036298">
    <property type="protein sequence ID" value="QDV21995.1"/>
    <property type="molecule type" value="Genomic_DNA"/>
</dbReference>
<feature type="transmembrane region" description="Helical" evidence="5">
    <location>
        <begin position="420"/>
        <end position="443"/>
    </location>
</feature>
<evidence type="ECO:0000259" key="8">
    <source>
        <dbReference type="Pfam" id="PF25145"/>
    </source>
</evidence>
<dbReference type="Gene3D" id="3.90.226.10">
    <property type="entry name" value="2-enoyl-CoA Hydratase, Chain A, domain 1"/>
    <property type="match status" value="1"/>
</dbReference>
<dbReference type="Proteomes" id="UP000318017">
    <property type="component" value="Chromosome"/>
</dbReference>
<evidence type="ECO:0000313" key="10">
    <source>
        <dbReference type="Proteomes" id="UP000318017"/>
    </source>
</evidence>
<gene>
    <name evidence="9" type="ORF">Q31a_02740</name>
</gene>
<evidence type="ECO:0000313" key="9">
    <source>
        <dbReference type="EMBL" id="QDV21995.1"/>
    </source>
</evidence>
<feature type="transmembrane region" description="Helical" evidence="5">
    <location>
        <begin position="334"/>
        <end position="352"/>
    </location>
</feature>
<dbReference type="PANTHER" id="PTHR33507">
    <property type="entry name" value="INNER MEMBRANE PROTEIN YBBJ"/>
    <property type="match status" value="1"/>
</dbReference>
<evidence type="ECO:0000256" key="1">
    <source>
        <dbReference type="ARBA" id="ARBA00004141"/>
    </source>
</evidence>
<reference evidence="9 10" key="1">
    <citation type="submission" date="2019-02" db="EMBL/GenBank/DDBJ databases">
        <title>Deep-cultivation of Planctomycetes and their phenomic and genomic characterization uncovers novel biology.</title>
        <authorList>
            <person name="Wiegand S."/>
            <person name="Jogler M."/>
            <person name="Boedeker C."/>
            <person name="Pinto D."/>
            <person name="Vollmers J."/>
            <person name="Rivas-Marin E."/>
            <person name="Kohn T."/>
            <person name="Peeters S.H."/>
            <person name="Heuer A."/>
            <person name="Rast P."/>
            <person name="Oberbeckmann S."/>
            <person name="Bunk B."/>
            <person name="Jeske O."/>
            <person name="Meyerdierks A."/>
            <person name="Storesund J.E."/>
            <person name="Kallscheuer N."/>
            <person name="Luecker S."/>
            <person name="Lage O.M."/>
            <person name="Pohl T."/>
            <person name="Merkel B.J."/>
            <person name="Hornburger P."/>
            <person name="Mueller R.-W."/>
            <person name="Bruemmer F."/>
            <person name="Labrenz M."/>
            <person name="Spormann A.M."/>
            <person name="Op den Camp H."/>
            <person name="Overmann J."/>
            <person name="Amann R."/>
            <person name="Jetten M.S.M."/>
            <person name="Mascher T."/>
            <person name="Medema M.H."/>
            <person name="Devos D.P."/>
            <person name="Kaster A.-K."/>
            <person name="Ovreas L."/>
            <person name="Rohde M."/>
            <person name="Galperin M.Y."/>
            <person name="Jogler C."/>
        </authorList>
    </citation>
    <scope>NUCLEOTIDE SEQUENCE [LARGE SCALE GENOMIC DNA]</scope>
    <source>
        <strain evidence="9 10">Q31a</strain>
    </source>
</reference>